<gene>
    <name evidence="1" type="ORF">SAMN05444273_105286</name>
</gene>
<sequence length="174" mass="19324">MQSGLESQIQHFDGIAVSVLSEARVACRSASGYFEDLVSLCFDPRPLVSVGATWILKAEFEEGAKLAPDLVDLVVNSLERLQSWQAKLHICQSVEGFQFTATQADQFIQWVTRLSDHPRPFLRAWSLNARVMLGIRYAKLRPAVILDLEAADADGAASVRARARKLRNLLSKQA</sequence>
<organism evidence="1 2">
    <name type="scientific">Litoreibacter ascidiaceicola</name>
    <dbReference type="NCBI Taxonomy" id="1486859"/>
    <lineage>
        <taxon>Bacteria</taxon>
        <taxon>Pseudomonadati</taxon>
        <taxon>Pseudomonadota</taxon>
        <taxon>Alphaproteobacteria</taxon>
        <taxon>Rhodobacterales</taxon>
        <taxon>Roseobacteraceae</taxon>
        <taxon>Litoreibacter</taxon>
    </lineage>
</organism>
<dbReference type="AlphaFoldDB" id="A0A1M5B3G5"/>
<dbReference type="Proteomes" id="UP000184144">
    <property type="component" value="Unassembled WGS sequence"/>
</dbReference>
<protein>
    <submittedName>
        <fullName evidence="1">Uncharacterized protein</fullName>
    </submittedName>
</protein>
<accession>A0A1M5B3G5</accession>
<evidence type="ECO:0000313" key="2">
    <source>
        <dbReference type="Proteomes" id="UP000184144"/>
    </source>
</evidence>
<dbReference type="EMBL" id="FQUV01000005">
    <property type="protein sequence ID" value="SHF36722.1"/>
    <property type="molecule type" value="Genomic_DNA"/>
</dbReference>
<reference evidence="2" key="1">
    <citation type="submission" date="2016-11" db="EMBL/GenBank/DDBJ databases">
        <authorList>
            <person name="Varghese N."/>
            <person name="Submissions S."/>
        </authorList>
    </citation>
    <scope>NUCLEOTIDE SEQUENCE [LARGE SCALE GENOMIC DNA]</scope>
    <source>
        <strain evidence="2">DSM 100566</strain>
    </source>
</reference>
<dbReference type="RefSeq" id="WP_175549158.1">
    <property type="nucleotide sequence ID" value="NZ_FQUV01000005.1"/>
</dbReference>
<evidence type="ECO:0000313" key="1">
    <source>
        <dbReference type="EMBL" id="SHF36722.1"/>
    </source>
</evidence>
<name>A0A1M5B3G5_9RHOB</name>
<proteinExistence type="predicted"/>
<keyword evidence="2" id="KW-1185">Reference proteome</keyword>